<sequence length="385" mass="44489">MELLQLFDSDYEKIRVSGFESRYLPFSQLKNYLDDNFPEKISLGKSFLGNDIFHLKIGTGNRNILAWSQMHGNESTGTRAMFDVLELLKLENNWSETILKTFTFHFIPMLNPDGSTLYTRRNASGIDLNRDFTQESSPEIKILKEFVKNYQFEYLFNLHDQRTIFNTENLPQTATLSFLAPAADIQRSMTDTRRNVMSVISYMNTHLQKYIPGKIGRFSDEFYPNSTGDNFTQMEIPTILFEAGHYPNDYQRDHTRKYNALAILLALDAIQQNKNFGTEGYFDIPQNGKMFLDVVLRNVLVKSSHSESLLDIGIYFQEQLNTKTHEIEFCAVIEEIGDLSNYFGHLDLDKKGQIFVGKSTIYPVFEEVADFSVGNIHFDNGKFIY</sequence>
<dbReference type="SMART" id="SM00631">
    <property type="entry name" value="Zn_pept"/>
    <property type="match status" value="1"/>
</dbReference>
<dbReference type="InterPro" id="IPR000834">
    <property type="entry name" value="Peptidase_M14"/>
</dbReference>
<name>A0A1W2ALV5_9FLAO</name>
<gene>
    <name evidence="4" type="ORF">SAMN06296427_104281</name>
</gene>
<dbReference type="PANTHER" id="PTHR12756:SF11">
    <property type="entry name" value="CYTOSOLIC CARBOXYPEPTIDASE 1"/>
    <property type="match status" value="1"/>
</dbReference>
<dbReference type="GO" id="GO:0006508">
    <property type="term" value="P:proteolysis"/>
    <property type="evidence" value="ECO:0007669"/>
    <property type="project" value="InterPro"/>
</dbReference>
<comment type="cofactor">
    <cofactor evidence="1">
        <name>Zn(2+)</name>
        <dbReference type="ChEBI" id="CHEBI:29105"/>
    </cofactor>
</comment>
<dbReference type="PANTHER" id="PTHR12756">
    <property type="entry name" value="CYTOSOLIC CARBOXYPEPTIDASE"/>
    <property type="match status" value="1"/>
</dbReference>
<keyword evidence="4" id="KW-0645">Protease</keyword>
<dbReference type="STRING" id="1434700.SAMN06296427_104281"/>
<evidence type="ECO:0000256" key="1">
    <source>
        <dbReference type="ARBA" id="ARBA00001947"/>
    </source>
</evidence>
<dbReference type="RefSeq" id="WP_084017189.1">
    <property type="nucleotide sequence ID" value="NZ_FWXS01000004.1"/>
</dbReference>
<dbReference type="SUPFAM" id="SSF53187">
    <property type="entry name" value="Zn-dependent exopeptidases"/>
    <property type="match status" value="1"/>
</dbReference>
<evidence type="ECO:0000256" key="2">
    <source>
        <dbReference type="PROSITE-ProRule" id="PRU01379"/>
    </source>
</evidence>
<evidence type="ECO:0000259" key="3">
    <source>
        <dbReference type="PROSITE" id="PS52035"/>
    </source>
</evidence>
<keyword evidence="4" id="KW-0378">Hydrolase</keyword>
<dbReference type="Pfam" id="PF00246">
    <property type="entry name" value="Peptidase_M14"/>
    <property type="match status" value="1"/>
</dbReference>
<dbReference type="GO" id="GO:0004181">
    <property type="term" value="F:metallocarboxypeptidase activity"/>
    <property type="evidence" value="ECO:0007669"/>
    <property type="project" value="InterPro"/>
</dbReference>
<dbReference type="EMBL" id="FWXS01000004">
    <property type="protein sequence ID" value="SMC61643.1"/>
    <property type="molecule type" value="Genomic_DNA"/>
</dbReference>
<keyword evidence="4" id="KW-0121">Carboxypeptidase</keyword>
<dbReference type="AlphaFoldDB" id="A0A1W2ALV5"/>
<accession>A0A1W2ALV5</accession>
<dbReference type="OrthoDB" id="1119199at2"/>
<comment type="similarity">
    <text evidence="2">Belongs to the peptidase M14 family.</text>
</comment>
<evidence type="ECO:0000313" key="4">
    <source>
        <dbReference type="EMBL" id="SMC61643.1"/>
    </source>
</evidence>
<evidence type="ECO:0000313" key="5">
    <source>
        <dbReference type="Proteomes" id="UP000192393"/>
    </source>
</evidence>
<proteinExistence type="inferred from homology"/>
<dbReference type="Proteomes" id="UP000192393">
    <property type="component" value="Unassembled WGS sequence"/>
</dbReference>
<dbReference type="Gene3D" id="3.40.630.10">
    <property type="entry name" value="Zn peptidases"/>
    <property type="match status" value="1"/>
</dbReference>
<dbReference type="GO" id="GO:0008270">
    <property type="term" value="F:zinc ion binding"/>
    <property type="evidence" value="ECO:0007669"/>
    <property type="project" value="InterPro"/>
</dbReference>
<dbReference type="PROSITE" id="PS52035">
    <property type="entry name" value="PEPTIDASE_M14"/>
    <property type="match status" value="1"/>
</dbReference>
<feature type="domain" description="Peptidase M14" evidence="3">
    <location>
        <begin position="1"/>
        <end position="270"/>
    </location>
</feature>
<feature type="active site" description="Proton donor/acceptor" evidence="2">
    <location>
        <position position="242"/>
    </location>
</feature>
<reference evidence="4 5" key="1">
    <citation type="submission" date="2017-04" db="EMBL/GenBank/DDBJ databases">
        <authorList>
            <person name="Afonso C.L."/>
            <person name="Miller P.J."/>
            <person name="Scott M.A."/>
            <person name="Spackman E."/>
            <person name="Goraichik I."/>
            <person name="Dimitrov K.M."/>
            <person name="Suarez D.L."/>
            <person name="Swayne D.E."/>
        </authorList>
    </citation>
    <scope>NUCLEOTIDE SEQUENCE [LARGE SCALE GENOMIC DNA]</scope>
    <source>
        <strain evidence="4 5">CGMCC 1.12708</strain>
    </source>
</reference>
<dbReference type="InterPro" id="IPR050821">
    <property type="entry name" value="Cytosolic_carboxypeptidase"/>
</dbReference>
<protein>
    <submittedName>
        <fullName evidence="4">Zinc carboxypeptidase</fullName>
    </submittedName>
</protein>
<keyword evidence="5" id="KW-1185">Reference proteome</keyword>
<organism evidence="4 5">
    <name type="scientific">Moheibacter sediminis</name>
    <dbReference type="NCBI Taxonomy" id="1434700"/>
    <lineage>
        <taxon>Bacteria</taxon>
        <taxon>Pseudomonadati</taxon>
        <taxon>Bacteroidota</taxon>
        <taxon>Flavobacteriia</taxon>
        <taxon>Flavobacteriales</taxon>
        <taxon>Weeksellaceae</taxon>
        <taxon>Moheibacter</taxon>
    </lineage>
</organism>